<keyword evidence="3" id="KW-1185">Reference proteome</keyword>
<dbReference type="EMBL" id="MNPL01002676">
    <property type="protein sequence ID" value="OQR78065.1"/>
    <property type="molecule type" value="Genomic_DNA"/>
</dbReference>
<gene>
    <name evidence="2" type="ORF">BIW11_06654</name>
</gene>
<dbReference type="SUPFAM" id="SSF54928">
    <property type="entry name" value="RNA-binding domain, RBD"/>
    <property type="match status" value="1"/>
</dbReference>
<accession>A0A1V9XX37</accession>
<sequence>MINDVDAQVAIEALNGHEYRGVTIFVEESRSRIRHQPGMGGRMTCFRFERLSTGAYDSRGSGYSELRYKRASLIGGAPSIQRWASRSICERKSDEYGHAPRKEYSAYGSDDFDQRNLSRNKNVRGDQWTKGEGHRGGRDRKHWRGYETRKSPAYKNSPDMRQGASRYRYY</sequence>
<evidence type="ECO:0000313" key="2">
    <source>
        <dbReference type="EMBL" id="OQR78065.1"/>
    </source>
</evidence>
<name>A0A1V9XX37_9ACAR</name>
<reference evidence="2 3" key="1">
    <citation type="journal article" date="2017" name="Gigascience">
        <title>Draft genome of the honey bee ectoparasitic mite, Tropilaelaps mercedesae, is shaped by the parasitic life history.</title>
        <authorList>
            <person name="Dong X."/>
            <person name="Armstrong S.D."/>
            <person name="Xia D."/>
            <person name="Makepeace B.L."/>
            <person name="Darby A.C."/>
            <person name="Kadowaki T."/>
        </authorList>
    </citation>
    <scope>NUCLEOTIDE SEQUENCE [LARGE SCALE GENOMIC DNA]</scope>
    <source>
        <strain evidence="2">Wuxi-XJTLU</strain>
    </source>
</reference>
<dbReference type="InterPro" id="IPR035979">
    <property type="entry name" value="RBD_domain_sf"/>
</dbReference>
<dbReference type="GO" id="GO:0003676">
    <property type="term" value="F:nucleic acid binding"/>
    <property type="evidence" value="ECO:0007669"/>
    <property type="project" value="InterPro"/>
</dbReference>
<feature type="compositionally biased region" description="Basic and acidic residues" evidence="1">
    <location>
        <begin position="123"/>
        <end position="136"/>
    </location>
</feature>
<dbReference type="OrthoDB" id="79941at2759"/>
<dbReference type="AlphaFoldDB" id="A0A1V9XX37"/>
<feature type="region of interest" description="Disordered" evidence="1">
    <location>
        <begin position="99"/>
        <end position="170"/>
    </location>
</feature>
<dbReference type="Proteomes" id="UP000192247">
    <property type="component" value="Unassembled WGS sequence"/>
</dbReference>
<dbReference type="InParanoid" id="A0A1V9XX37"/>
<evidence type="ECO:0000313" key="3">
    <source>
        <dbReference type="Proteomes" id="UP000192247"/>
    </source>
</evidence>
<protein>
    <submittedName>
        <fullName evidence="2">Uncharacterized protein</fullName>
    </submittedName>
</protein>
<organism evidence="2 3">
    <name type="scientific">Tropilaelaps mercedesae</name>
    <dbReference type="NCBI Taxonomy" id="418985"/>
    <lineage>
        <taxon>Eukaryota</taxon>
        <taxon>Metazoa</taxon>
        <taxon>Ecdysozoa</taxon>
        <taxon>Arthropoda</taxon>
        <taxon>Chelicerata</taxon>
        <taxon>Arachnida</taxon>
        <taxon>Acari</taxon>
        <taxon>Parasitiformes</taxon>
        <taxon>Mesostigmata</taxon>
        <taxon>Gamasina</taxon>
        <taxon>Dermanyssoidea</taxon>
        <taxon>Laelapidae</taxon>
        <taxon>Tropilaelaps</taxon>
    </lineage>
</organism>
<evidence type="ECO:0000256" key="1">
    <source>
        <dbReference type="SAM" id="MobiDB-lite"/>
    </source>
</evidence>
<proteinExistence type="predicted"/>
<comment type="caution">
    <text evidence="2">The sequence shown here is derived from an EMBL/GenBank/DDBJ whole genome shotgun (WGS) entry which is preliminary data.</text>
</comment>